<protein>
    <submittedName>
        <fullName evidence="9">RagB/SusD family nutrient uptake outer membrane protein</fullName>
    </submittedName>
</protein>
<accession>A0ABZ2YIY2</accession>
<name>A0ABZ2YIY2_9BACT</name>
<comment type="similarity">
    <text evidence="2">Belongs to the SusD family.</text>
</comment>
<dbReference type="PROSITE" id="PS51257">
    <property type="entry name" value="PROKAR_LIPOPROTEIN"/>
    <property type="match status" value="1"/>
</dbReference>
<dbReference type="Pfam" id="PF07980">
    <property type="entry name" value="SusD_RagB"/>
    <property type="match status" value="1"/>
</dbReference>
<keyword evidence="4" id="KW-0472">Membrane</keyword>
<feature type="domain" description="RagB/SusD" evidence="7">
    <location>
        <begin position="296"/>
        <end position="591"/>
    </location>
</feature>
<dbReference type="Pfam" id="PF14322">
    <property type="entry name" value="SusD-like_3"/>
    <property type="match status" value="1"/>
</dbReference>
<dbReference type="InterPro" id="IPR033985">
    <property type="entry name" value="SusD-like_N"/>
</dbReference>
<gene>
    <name evidence="9" type="ORF">WJU16_14050</name>
</gene>
<feature type="chain" id="PRO_5045585561" evidence="6">
    <location>
        <begin position="26"/>
        <end position="592"/>
    </location>
</feature>
<evidence type="ECO:0000259" key="8">
    <source>
        <dbReference type="Pfam" id="PF14322"/>
    </source>
</evidence>
<evidence type="ECO:0000256" key="2">
    <source>
        <dbReference type="ARBA" id="ARBA00006275"/>
    </source>
</evidence>
<evidence type="ECO:0000313" key="9">
    <source>
        <dbReference type="EMBL" id="WZN39125.1"/>
    </source>
</evidence>
<evidence type="ECO:0000313" key="10">
    <source>
        <dbReference type="Proteomes" id="UP001485459"/>
    </source>
</evidence>
<proteinExistence type="inferred from homology"/>
<reference evidence="10" key="1">
    <citation type="submission" date="2024-03" db="EMBL/GenBank/DDBJ databases">
        <title>Chitinophaga horti sp. nov., isolated from garden soil.</title>
        <authorList>
            <person name="Lee D.S."/>
            <person name="Han D.M."/>
            <person name="Baek J.H."/>
            <person name="Choi D.G."/>
            <person name="Jeon J.H."/>
            <person name="Jeon C.O."/>
        </authorList>
    </citation>
    <scope>NUCLEOTIDE SEQUENCE [LARGE SCALE GENOMIC DNA]</scope>
    <source>
        <strain evidence="10">GPA1</strain>
    </source>
</reference>
<evidence type="ECO:0000256" key="6">
    <source>
        <dbReference type="SAM" id="SignalP"/>
    </source>
</evidence>
<keyword evidence="5" id="KW-0998">Cell outer membrane</keyword>
<keyword evidence="10" id="KW-1185">Reference proteome</keyword>
<dbReference type="SUPFAM" id="SSF48452">
    <property type="entry name" value="TPR-like"/>
    <property type="match status" value="1"/>
</dbReference>
<dbReference type="RefSeq" id="WP_341834128.1">
    <property type="nucleotide sequence ID" value="NZ_CP149822.1"/>
</dbReference>
<evidence type="ECO:0000256" key="3">
    <source>
        <dbReference type="ARBA" id="ARBA00022729"/>
    </source>
</evidence>
<evidence type="ECO:0000259" key="7">
    <source>
        <dbReference type="Pfam" id="PF07980"/>
    </source>
</evidence>
<dbReference type="Gene3D" id="1.25.40.390">
    <property type="match status" value="1"/>
</dbReference>
<dbReference type="EMBL" id="CP149822">
    <property type="protein sequence ID" value="WZN39125.1"/>
    <property type="molecule type" value="Genomic_DNA"/>
</dbReference>
<dbReference type="CDD" id="cd08977">
    <property type="entry name" value="SusD"/>
    <property type="match status" value="1"/>
</dbReference>
<dbReference type="InterPro" id="IPR012944">
    <property type="entry name" value="SusD_RagB_dom"/>
</dbReference>
<dbReference type="Proteomes" id="UP001485459">
    <property type="component" value="Chromosome"/>
</dbReference>
<sequence length="592" mass="68088">MKRLIQHFTYMFLAAMLLVSGACNKDILNKKPLNDYRDEDVWKDPALVVAYVNNLYLQKRHGFTEVMLSSVSDESRFIHNYGTQTAVTEALSADDLGAFNDRYGEWQKYYRAIRNCNIFFEMVGQAPFTDEALRQRLIGEVHYLRAYFYHTLVRFWGGVPVVKKPFSLENRDEMMIPRGSFEECVNFIVEDCDKAAGILPPKHEQPGRATKYAAMALKSRMLLFAASPLFSQQNITAAEAYRGYVNSSDAQKAERYQKAYDAAKAIIDEHVFSLYKPTSNATDNYTRVFLDKDNSEIIFARYFNRQFQGTSHDLYNGPNGYHNWGGNVPLENFVSGYQMADGTPFSWANATHAANPYANRDPRFYATILYNGAKWKKRPSDAIALDPVGEIQTARFEKKNAQGAITVQAGLDTRSSAIENWNGTYTGYYIRKFMDITLDAQFFRGDQAWPWYRYSEILLNAAEALIELNRHDEARVYINEIRTRGGMPAFANTVAGDALREGLRYERRYELAFEDHRYYDARRWMIAETVFSGPANAIDIFGKLNPDNTYTWTYKVVNSGQDRVFSNKHYLLPIMAAEIRRNDLIKQNPGYN</sequence>
<dbReference type="InterPro" id="IPR011990">
    <property type="entry name" value="TPR-like_helical_dom_sf"/>
</dbReference>
<keyword evidence="3 6" id="KW-0732">Signal</keyword>
<evidence type="ECO:0000256" key="5">
    <source>
        <dbReference type="ARBA" id="ARBA00023237"/>
    </source>
</evidence>
<comment type="subcellular location">
    <subcellularLocation>
        <location evidence="1">Cell outer membrane</location>
    </subcellularLocation>
</comment>
<feature type="signal peptide" evidence="6">
    <location>
        <begin position="1"/>
        <end position="25"/>
    </location>
</feature>
<feature type="domain" description="SusD-like N-terminal" evidence="8">
    <location>
        <begin position="28"/>
        <end position="223"/>
    </location>
</feature>
<evidence type="ECO:0000256" key="1">
    <source>
        <dbReference type="ARBA" id="ARBA00004442"/>
    </source>
</evidence>
<evidence type="ECO:0000256" key="4">
    <source>
        <dbReference type="ARBA" id="ARBA00023136"/>
    </source>
</evidence>
<organism evidence="9 10">
    <name type="scientific">Chitinophaga pollutisoli</name>
    <dbReference type="NCBI Taxonomy" id="3133966"/>
    <lineage>
        <taxon>Bacteria</taxon>
        <taxon>Pseudomonadati</taxon>
        <taxon>Bacteroidota</taxon>
        <taxon>Chitinophagia</taxon>
        <taxon>Chitinophagales</taxon>
        <taxon>Chitinophagaceae</taxon>
        <taxon>Chitinophaga</taxon>
    </lineage>
</organism>